<keyword evidence="3" id="KW-1185">Reference proteome</keyword>
<feature type="compositionally biased region" description="Basic and acidic residues" evidence="1">
    <location>
        <begin position="218"/>
        <end position="231"/>
    </location>
</feature>
<feature type="compositionally biased region" description="Low complexity" evidence="1">
    <location>
        <begin position="236"/>
        <end position="247"/>
    </location>
</feature>
<feature type="region of interest" description="Disordered" evidence="1">
    <location>
        <begin position="300"/>
        <end position="366"/>
    </location>
</feature>
<dbReference type="Proteomes" id="UP001296104">
    <property type="component" value="Unassembled WGS sequence"/>
</dbReference>
<organism evidence="2 3">
    <name type="scientific">Lecanosticta acicola</name>
    <dbReference type="NCBI Taxonomy" id="111012"/>
    <lineage>
        <taxon>Eukaryota</taxon>
        <taxon>Fungi</taxon>
        <taxon>Dikarya</taxon>
        <taxon>Ascomycota</taxon>
        <taxon>Pezizomycotina</taxon>
        <taxon>Dothideomycetes</taxon>
        <taxon>Dothideomycetidae</taxon>
        <taxon>Mycosphaerellales</taxon>
        <taxon>Mycosphaerellaceae</taxon>
        <taxon>Lecanosticta</taxon>
    </lineage>
</organism>
<accession>A0AAI9EDX1</accession>
<evidence type="ECO:0000313" key="3">
    <source>
        <dbReference type="Proteomes" id="UP001296104"/>
    </source>
</evidence>
<feature type="region of interest" description="Disordered" evidence="1">
    <location>
        <begin position="203"/>
        <end position="270"/>
    </location>
</feature>
<reference evidence="2" key="1">
    <citation type="submission" date="2023-11" db="EMBL/GenBank/DDBJ databases">
        <authorList>
            <person name="Alioto T."/>
            <person name="Alioto T."/>
            <person name="Gomez Garrido J."/>
        </authorList>
    </citation>
    <scope>NUCLEOTIDE SEQUENCE</scope>
</reference>
<evidence type="ECO:0000256" key="1">
    <source>
        <dbReference type="SAM" id="MobiDB-lite"/>
    </source>
</evidence>
<feature type="compositionally biased region" description="Polar residues" evidence="1">
    <location>
        <begin position="316"/>
        <end position="325"/>
    </location>
</feature>
<feature type="compositionally biased region" description="Basic and acidic residues" evidence="1">
    <location>
        <begin position="336"/>
        <end position="348"/>
    </location>
</feature>
<dbReference type="AlphaFoldDB" id="A0AAI9EDX1"/>
<dbReference type="InterPro" id="IPR032710">
    <property type="entry name" value="NTF2-like_dom_sf"/>
</dbReference>
<feature type="compositionally biased region" description="Gly residues" evidence="1">
    <location>
        <begin position="452"/>
        <end position="463"/>
    </location>
</feature>
<dbReference type="Gene3D" id="3.10.450.50">
    <property type="match status" value="1"/>
</dbReference>
<dbReference type="SUPFAM" id="SSF54427">
    <property type="entry name" value="NTF2-like"/>
    <property type="match status" value="1"/>
</dbReference>
<protein>
    <submittedName>
        <fullName evidence="2">Uncharacterized protein</fullName>
    </submittedName>
</protein>
<proteinExistence type="predicted"/>
<feature type="compositionally biased region" description="Low complexity" evidence="1">
    <location>
        <begin position="480"/>
        <end position="489"/>
    </location>
</feature>
<feature type="region of interest" description="Disordered" evidence="1">
    <location>
        <begin position="378"/>
        <end position="496"/>
    </location>
</feature>
<gene>
    <name evidence="2" type="ORF">LECACI_7A007732</name>
</gene>
<dbReference type="EMBL" id="CAVMBE010000066">
    <property type="protein sequence ID" value="CAK4032574.1"/>
    <property type="molecule type" value="Genomic_DNA"/>
</dbReference>
<evidence type="ECO:0000313" key="2">
    <source>
        <dbReference type="EMBL" id="CAK4032574.1"/>
    </source>
</evidence>
<feature type="region of interest" description="Disordered" evidence="1">
    <location>
        <begin position="152"/>
        <end position="171"/>
    </location>
</feature>
<comment type="caution">
    <text evidence="2">The sequence shown here is derived from an EMBL/GenBank/DDBJ whole genome shotgun (WGS) entry which is preliminary data.</text>
</comment>
<name>A0AAI9EDX1_9PEZI</name>
<sequence length="496" mass="53899">MAALRFLQSPSTSDLASDASINYITTTTSITEPTAILKHLSAQAKQAEKKEEKVLHTIESSNGCCIETLTTLQFRMGGGAWLPGMDANMLDEREVVFPVTHVFTYNRDGKIQQIRLYWDQGSLLKQVEAIGKTGRNWPIRDGKAQVEAVTASVKSGGQSGNAQSNGAPLSARNPNEVVIRDHHKRDSVSVTRDPHASLALFAERDPNEGRSYSGPKYEPVKSAKPGPRDYGELFASEETAAAAGSTARSPSPHKTDGTILKAGAGKHFSGNRLFDENEAEEPARSPVRKKTYGQKYEHFAFGNGEDAPKGDRPISGKSNNQQGASFSFEDFATPPKHTEKYRRDDERQWGAGVDEDDPASPPKRPIVHAARKDADPHFELVDESPAPAKAKSFQRQKGMGLYQDPIMEDERASTRNPVKANNGRRGDDFGAHYSMTDNSPAGGKKIYKTAGDGMGSRAGGRAWGIGDDSDPEVDADVRPSARSRQQAQAGADDLDF</sequence>